<evidence type="ECO:0000313" key="4">
    <source>
        <dbReference type="Proteomes" id="UP000050501"/>
    </source>
</evidence>
<accession>A0A0M9U321</accession>
<gene>
    <name evidence="3" type="ORF">ADN01_10670</name>
    <name evidence="2" type="ORF">LSAC_03175</name>
</gene>
<evidence type="ECO:0000313" key="3">
    <source>
        <dbReference type="EMBL" id="KPL80941.1"/>
    </source>
</evidence>
<protein>
    <recommendedName>
        <fullName evidence="5">DUF1232 domain-containing protein</fullName>
    </recommendedName>
</protein>
<sequence length="120" mass="12947">MSPEPSKEIQPLGFLGEVGLRARLVFRLLGDRRVNLLLKAIPVAGVAYCLVPDLLIGPFDDATVLAGAAMLFTELCPPEVVNEHMRSLRGENPPPSAADPAPNAEEDIIDGEYSELPKDQ</sequence>
<dbReference type="STRING" id="229921.ADN01_10670"/>
<evidence type="ECO:0008006" key="5">
    <source>
        <dbReference type="Google" id="ProtNLM"/>
    </source>
</evidence>
<evidence type="ECO:0000256" key="1">
    <source>
        <dbReference type="SAM" id="MobiDB-lite"/>
    </source>
</evidence>
<dbReference type="EMBL" id="DF967975">
    <property type="protein sequence ID" value="GAP19274.1"/>
    <property type="molecule type" value="Genomic_DNA"/>
</dbReference>
<dbReference type="OrthoDB" id="166946at2"/>
<name>A0A0M9U321_9CHLR</name>
<reference evidence="3 4" key="2">
    <citation type="submission" date="2015-07" db="EMBL/GenBank/DDBJ databases">
        <title>Genome sequence of Levilinea saccharolytica DSM 16555.</title>
        <authorList>
            <person name="Hemp J."/>
            <person name="Ward L.M."/>
            <person name="Pace L.A."/>
            <person name="Fischer W.W."/>
        </authorList>
    </citation>
    <scope>NUCLEOTIDE SEQUENCE [LARGE SCALE GENOMIC DNA]</scope>
    <source>
        <strain evidence="3 4">KIBI-1</strain>
    </source>
</reference>
<dbReference type="EMBL" id="LGCM01000038">
    <property type="protein sequence ID" value="KPL80941.1"/>
    <property type="molecule type" value="Genomic_DNA"/>
</dbReference>
<dbReference type="RefSeq" id="WP_062419563.1">
    <property type="nucleotide sequence ID" value="NZ_BBXZ01000171.1"/>
</dbReference>
<reference evidence="2" key="1">
    <citation type="journal article" date="2015" name="Genome Announc.">
        <title>Draft Genome Sequences of Anaerolinea thermolimosa IMO-1, Bellilinea caldifistulae GOMI-1, Leptolinea tardivitalis YMTK-2, Levilinea saccharolytica KIBI-1, Longilinea arvoryzae KOME-1, Previously Described as Members of the Class Anaerolineae (Chloroflexi).</title>
        <authorList>
            <person name="Matsuura N."/>
            <person name="Tourlousse M.D."/>
            <person name="Ohashi A."/>
            <person name="Hugenholtz P."/>
            <person name="Sekiguchi Y."/>
        </authorList>
    </citation>
    <scope>NUCLEOTIDE SEQUENCE</scope>
    <source>
        <strain evidence="2">KIBI-1</strain>
    </source>
</reference>
<evidence type="ECO:0000313" key="2">
    <source>
        <dbReference type="EMBL" id="GAP19274.1"/>
    </source>
</evidence>
<keyword evidence="4" id="KW-1185">Reference proteome</keyword>
<organism evidence="2">
    <name type="scientific">Levilinea saccharolytica</name>
    <dbReference type="NCBI Taxonomy" id="229921"/>
    <lineage>
        <taxon>Bacteria</taxon>
        <taxon>Bacillati</taxon>
        <taxon>Chloroflexota</taxon>
        <taxon>Anaerolineae</taxon>
        <taxon>Anaerolineales</taxon>
        <taxon>Anaerolineaceae</taxon>
        <taxon>Levilinea</taxon>
    </lineage>
</organism>
<feature type="compositionally biased region" description="Acidic residues" evidence="1">
    <location>
        <begin position="104"/>
        <end position="113"/>
    </location>
</feature>
<dbReference type="AlphaFoldDB" id="A0A0M9U321"/>
<proteinExistence type="predicted"/>
<feature type="region of interest" description="Disordered" evidence="1">
    <location>
        <begin position="84"/>
        <end position="120"/>
    </location>
</feature>
<dbReference type="Proteomes" id="UP000050501">
    <property type="component" value="Unassembled WGS sequence"/>
</dbReference>